<dbReference type="GO" id="GO:0000166">
    <property type="term" value="F:nucleotide binding"/>
    <property type="evidence" value="ECO:0007669"/>
    <property type="project" value="InterPro"/>
</dbReference>
<dbReference type="RefSeq" id="XP_024882527.1">
    <property type="nucleotide sequence ID" value="XM_025026759.1"/>
</dbReference>
<keyword evidence="3" id="KW-1185">Reference proteome</keyword>
<reference evidence="4" key="1">
    <citation type="submission" date="2025-08" db="UniProtKB">
        <authorList>
            <consortium name="RefSeq"/>
        </authorList>
    </citation>
    <scope>IDENTIFICATION</scope>
    <source>
        <tissue evidence="4">Whole body</tissue>
    </source>
</reference>
<dbReference type="PROSITE" id="PS50967">
    <property type="entry name" value="HRDC"/>
    <property type="match status" value="1"/>
</dbReference>
<dbReference type="InterPro" id="IPR010997">
    <property type="entry name" value="HRDC-like_sf"/>
</dbReference>
<sequence length="117" mass="13001">MSQRLPDTKEAMLQIPHVTEANFAKYGKALLNITQKYAAEKTAMLLENDTTTTGIKCTFTSSDIEDNDSIDTHGVKRKIDDRLTDNIFRKTSKRAAGGSTRARRGKNSTSTTSTRED</sequence>
<evidence type="ECO:0000259" key="2">
    <source>
        <dbReference type="PROSITE" id="PS50967"/>
    </source>
</evidence>
<dbReference type="Gene3D" id="1.10.150.80">
    <property type="entry name" value="HRDC domain"/>
    <property type="match status" value="1"/>
</dbReference>
<dbReference type="AlphaFoldDB" id="A0A6J1QJE1"/>
<dbReference type="GO" id="GO:0003676">
    <property type="term" value="F:nucleic acid binding"/>
    <property type="evidence" value="ECO:0007669"/>
    <property type="project" value="InterPro"/>
</dbReference>
<feature type="region of interest" description="Disordered" evidence="1">
    <location>
        <begin position="90"/>
        <end position="117"/>
    </location>
</feature>
<feature type="domain" description="HRDC" evidence="2">
    <location>
        <begin position="1"/>
        <end position="44"/>
    </location>
</feature>
<dbReference type="GeneID" id="112461502"/>
<evidence type="ECO:0000313" key="3">
    <source>
        <dbReference type="Proteomes" id="UP000504618"/>
    </source>
</evidence>
<proteinExistence type="predicted"/>
<feature type="compositionally biased region" description="Polar residues" evidence="1">
    <location>
        <begin position="107"/>
        <end position="117"/>
    </location>
</feature>
<protein>
    <submittedName>
        <fullName evidence="4">Bloom syndrome protein homolog</fullName>
    </submittedName>
</protein>
<dbReference type="Proteomes" id="UP000504618">
    <property type="component" value="Unplaced"/>
</dbReference>
<name>A0A6J1QJE1_9HYME</name>
<dbReference type="OrthoDB" id="10261556at2759"/>
<accession>A0A6J1QJE1</accession>
<gene>
    <name evidence="4" type="primary">LOC112461502</name>
</gene>
<dbReference type="InterPro" id="IPR002121">
    <property type="entry name" value="HRDC_dom"/>
</dbReference>
<dbReference type="SUPFAM" id="SSF47819">
    <property type="entry name" value="HRDC-like"/>
    <property type="match status" value="1"/>
</dbReference>
<evidence type="ECO:0000313" key="4">
    <source>
        <dbReference type="RefSeq" id="XP_024882527.1"/>
    </source>
</evidence>
<dbReference type="InterPro" id="IPR044876">
    <property type="entry name" value="HRDC_dom_sf"/>
</dbReference>
<organism evidence="3 4">
    <name type="scientific">Temnothorax curvispinosus</name>
    <dbReference type="NCBI Taxonomy" id="300111"/>
    <lineage>
        <taxon>Eukaryota</taxon>
        <taxon>Metazoa</taxon>
        <taxon>Ecdysozoa</taxon>
        <taxon>Arthropoda</taxon>
        <taxon>Hexapoda</taxon>
        <taxon>Insecta</taxon>
        <taxon>Pterygota</taxon>
        <taxon>Neoptera</taxon>
        <taxon>Endopterygota</taxon>
        <taxon>Hymenoptera</taxon>
        <taxon>Apocrita</taxon>
        <taxon>Aculeata</taxon>
        <taxon>Formicoidea</taxon>
        <taxon>Formicidae</taxon>
        <taxon>Myrmicinae</taxon>
        <taxon>Temnothorax</taxon>
    </lineage>
</organism>
<evidence type="ECO:0000256" key="1">
    <source>
        <dbReference type="SAM" id="MobiDB-lite"/>
    </source>
</evidence>